<evidence type="ECO:0000256" key="14">
    <source>
        <dbReference type="SAM" id="MobiDB-lite"/>
    </source>
</evidence>
<keyword evidence="12" id="KW-0326">Glycosidase</keyword>
<evidence type="ECO:0000313" key="16">
    <source>
        <dbReference type="EMBL" id="SCP97969.1"/>
    </source>
</evidence>
<dbReference type="Gene3D" id="3.90.79.10">
    <property type="entry name" value="Nucleoside Triphosphate Pyrophosphohydrolase"/>
    <property type="match status" value="1"/>
</dbReference>
<dbReference type="OrthoDB" id="9802365at2"/>
<dbReference type="InterPro" id="IPR003265">
    <property type="entry name" value="HhH-GPD_domain"/>
</dbReference>
<dbReference type="Gene3D" id="1.10.340.30">
    <property type="entry name" value="Hypothetical protein, domain 2"/>
    <property type="match status" value="1"/>
</dbReference>
<evidence type="ECO:0000256" key="11">
    <source>
        <dbReference type="ARBA" id="ARBA00023204"/>
    </source>
</evidence>
<evidence type="ECO:0000256" key="7">
    <source>
        <dbReference type="ARBA" id="ARBA00022763"/>
    </source>
</evidence>
<evidence type="ECO:0000256" key="8">
    <source>
        <dbReference type="ARBA" id="ARBA00022801"/>
    </source>
</evidence>
<dbReference type="InterPro" id="IPR029119">
    <property type="entry name" value="MutY_C"/>
</dbReference>
<dbReference type="EMBL" id="FMKA01000015">
    <property type="protein sequence ID" value="SCP97969.1"/>
    <property type="molecule type" value="Genomic_DNA"/>
</dbReference>
<dbReference type="GO" id="GO:0035485">
    <property type="term" value="F:adenine/guanine mispair binding"/>
    <property type="evidence" value="ECO:0007669"/>
    <property type="project" value="TreeGrafter"/>
</dbReference>
<dbReference type="GO" id="GO:0034039">
    <property type="term" value="F:8-oxo-7,8-dihydroguanine DNA N-glycosylase activity"/>
    <property type="evidence" value="ECO:0007669"/>
    <property type="project" value="TreeGrafter"/>
</dbReference>
<dbReference type="HAMAP" id="MF_00095">
    <property type="entry name" value="SfsA"/>
    <property type="match status" value="1"/>
</dbReference>
<protein>
    <recommendedName>
        <fullName evidence="13">Sugar fermentation stimulation protein homolog</fullName>
    </recommendedName>
</protein>
<dbReference type="Gene3D" id="2.40.50.580">
    <property type="match status" value="1"/>
</dbReference>
<dbReference type="InterPro" id="IPR005760">
    <property type="entry name" value="A/G_AdeGlyc_MutY"/>
</dbReference>
<gene>
    <name evidence="13" type="primary">sfsA</name>
    <name evidence="16" type="ORF">SAMN05421730_101543</name>
</gene>
<dbReference type="GO" id="GO:0051539">
    <property type="term" value="F:4 iron, 4 sulfur cluster binding"/>
    <property type="evidence" value="ECO:0007669"/>
    <property type="project" value="UniProtKB-KW"/>
</dbReference>
<dbReference type="FunFam" id="1.10.340.30:FF:000002">
    <property type="entry name" value="Adenine DNA glycosylase"/>
    <property type="match status" value="1"/>
</dbReference>
<dbReference type="GO" id="GO:0006284">
    <property type="term" value="P:base-excision repair"/>
    <property type="evidence" value="ECO:0007669"/>
    <property type="project" value="InterPro"/>
</dbReference>
<evidence type="ECO:0000256" key="1">
    <source>
        <dbReference type="ARBA" id="ARBA00000843"/>
    </source>
</evidence>
<keyword evidence="6" id="KW-0479">Metal-binding</keyword>
<evidence type="ECO:0000256" key="4">
    <source>
        <dbReference type="ARBA" id="ARBA00008343"/>
    </source>
</evidence>
<name>A0A1D3TV48_9FIRM</name>
<comment type="similarity">
    <text evidence="4">Belongs to the Nth/MutY family.</text>
</comment>
<sequence>MLYENTTRGTFLARPNRFIAHVEIDGREEVCHVKNTGRCKELLQPGVSVFLEKSSNPARKTNFSLIGVEKGNRLVNMDSQAPNKVVHEWLKKGNLFPGATKIRPETKYGNSRFDFYIEEGDRKIFMEVKGVTLENQDVVQFPDAPTERGVKHIRELCQAVRDGYEAYVFFVVQMKNVNYFTPNMENHRAFGEALIEAEKCGVNILAYDCHVTEDSLDIRDRVEVRLEAPGGLEDQNRLESMDSLEDQNGLESPESMENQNDPESQEGLDGQEVQTRLGRLAALLLAWYDANARILPWRETATPYRVWISEIMLQQTRVEAVKPYFERFMNALPMIQDLAEIEEEALLKLWEGLGYYNRARNLQKTAKIVVKEYGGELPPSYEELLKLPGIGSYTAGAVSSIAYGIPVPAVDGNVLRVISRVMASDEDILKPSVKKKMEEDLLAVMPQDRPGAFNQALMEIGAMVCVPNGMAKCEECPLNQICRAKELGIVMELPKKTPKKSRKIEKKTVLVIRSGDKVAIRKRDKKGLLAGLYEFPNVEGHLSEQEALELVKKMSFSPIRIQKLEPSKHIFTHKEWHMIGYVVKIEEAEMMETGGITGTVGIMGTDEIMMTDEIMEPDEVREKPEENDDTVPADCIFVEAKESEEAYPIPTAFQAYTKYMNIRLGNEKY</sequence>
<feature type="domain" description="HhH-GPD" evidence="15">
    <location>
        <begin position="312"/>
        <end position="463"/>
    </location>
</feature>
<dbReference type="InterPro" id="IPR004036">
    <property type="entry name" value="Endonuclease-III-like_CS2"/>
</dbReference>
<dbReference type="Gene3D" id="3.40.1350.60">
    <property type="match status" value="1"/>
</dbReference>
<dbReference type="PROSITE" id="PS01155">
    <property type="entry name" value="ENDONUCLEASE_III_2"/>
    <property type="match status" value="1"/>
</dbReference>
<dbReference type="Pfam" id="PF03749">
    <property type="entry name" value="SfsA"/>
    <property type="match status" value="1"/>
</dbReference>
<dbReference type="SMART" id="SM00478">
    <property type="entry name" value="ENDO3c"/>
    <property type="match status" value="1"/>
</dbReference>
<dbReference type="GO" id="GO:0000701">
    <property type="term" value="F:purine-specific mismatch base pair DNA N-glycosylase activity"/>
    <property type="evidence" value="ECO:0007669"/>
    <property type="project" value="UniProtKB-EC"/>
</dbReference>
<evidence type="ECO:0000256" key="13">
    <source>
        <dbReference type="HAMAP-Rule" id="MF_00095"/>
    </source>
</evidence>
<dbReference type="PANTHER" id="PTHR42944:SF1">
    <property type="entry name" value="ADENINE DNA GLYCOSYLASE"/>
    <property type="match status" value="1"/>
</dbReference>
<dbReference type="InterPro" id="IPR040452">
    <property type="entry name" value="SfsA_C"/>
</dbReference>
<feature type="region of interest" description="Disordered" evidence="14">
    <location>
        <begin position="235"/>
        <end position="270"/>
    </location>
</feature>
<dbReference type="CDD" id="cd22359">
    <property type="entry name" value="SfsA-like_bacterial"/>
    <property type="match status" value="1"/>
</dbReference>
<dbReference type="InterPro" id="IPR005224">
    <property type="entry name" value="SfsA"/>
</dbReference>
<dbReference type="InterPro" id="IPR023170">
    <property type="entry name" value="HhH_base_excis_C"/>
</dbReference>
<dbReference type="SUPFAM" id="SSF55811">
    <property type="entry name" value="Nudix"/>
    <property type="match status" value="1"/>
</dbReference>
<comment type="cofactor">
    <cofactor evidence="2">
        <name>[4Fe-4S] cluster</name>
        <dbReference type="ChEBI" id="CHEBI:49883"/>
    </cofactor>
</comment>
<dbReference type="GO" id="GO:0046872">
    <property type="term" value="F:metal ion binding"/>
    <property type="evidence" value="ECO:0007669"/>
    <property type="project" value="UniProtKB-KW"/>
</dbReference>
<dbReference type="InterPro" id="IPR011257">
    <property type="entry name" value="DNA_glycosylase"/>
</dbReference>
<comment type="similarity">
    <text evidence="13">Belongs to the SfsA family.</text>
</comment>
<dbReference type="CDD" id="cd00056">
    <property type="entry name" value="ENDO3c"/>
    <property type="match status" value="1"/>
</dbReference>
<evidence type="ECO:0000259" key="15">
    <source>
        <dbReference type="SMART" id="SM00478"/>
    </source>
</evidence>
<dbReference type="RefSeq" id="WP_139133550.1">
    <property type="nucleotide sequence ID" value="NZ_FMKA01000015.1"/>
</dbReference>
<evidence type="ECO:0000256" key="2">
    <source>
        <dbReference type="ARBA" id="ARBA00001966"/>
    </source>
</evidence>
<dbReference type="Proteomes" id="UP000199315">
    <property type="component" value="Unassembled WGS sequence"/>
</dbReference>
<dbReference type="Pfam" id="PF17746">
    <property type="entry name" value="SfsA_N"/>
    <property type="match status" value="1"/>
</dbReference>
<dbReference type="Pfam" id="PF00730">
    <property type="entry name" value="HhH-GPD"/>
    <property type="match status" value="1"/>
</dbReference>
<dbReference type="NCBIfam" id="TIGR01084">
    <property type="entry name" value="mutY"/>
    <property type="match status" value="1"/>
</dbReference>
<dbReference type="GO" id="GO:0006298">
    <property type="term" value="P:mismatch repair"/>
    <property type="evidence" value="ECO:0007669"/>
    <property type="project" value="TreeGrafter"/>
</dbReference>
<keyword evidence="5" id="KW-0004">4Fe-4S</keyword>
<keyword evidence="8" id="KW-0378">Hydrolase</keyword>
<accession>A0A1D3TV48</accession>
<keyword evidence="9" id="KW-0408">Iron</keyword>
<evidence type="ECO:0000256" key="10">
    <source>
        <dbReference type="ARBA" id="ARBA00023014"/>
    </source>
</evidence>
<evidence type="ECO:0000256" key="6">
    <source>
        <dbReference type="ARBA" id="ARBA00022723"/>
    </source>
</evidence>
<keyword evidence="7" id="KW-0227">DNA damage</keyword>
<reference evidence="16 17" key="1">
    <citation type="submission" date="2016-09" db="EMBL/GenBank/DDBJ databases">
        <authorList>
            <person name="Capua I."/>
            <person name="De Benedictis P."/>
            <person name="Joannis T."/>
            <person name="Lombin L.H."/>
            <person name="Cattoli G."/>
        </authorList>
    </citation>
    <scope>NUCLEOTIDE SEQUENCE [LARGE SCALE GENOMIC DNA]</scope>
    <source>
        <strain evidence="16 17">GluBS11</strain>
    </source>
</reference>
<dbReference type="PANTHER" id="PTHR42944">
    <property type="entry name" value="ADENINE DNA GLYCOSYLASE"/>
    <property type="match status" value="1"/>
</dbReference>
<dbReference type="InterPro" id="IPR015797">
    <property type="entry name" value="NUDIX_hydrolase-like_dom_sf"/>
</dbReference>
<dbReference type="Pfam" id="PF14815">
    <property type="entry name" value="NUDIX_4"/>
    <property type="match status" value="1"/>
</dbReference>
<dbReference type="CDD" id="cd03431">
    <property type="entry name" value="NUDIX_DNA_Glycosylase_C-MutY"/>
    <property type="match status" value="1"/>
</dbReference>
<evidence type="ECO:0000256" key="3">
    <source>
        <dbReference type="ARBA" id="ARBA00002933"/>
    </source>
</evidence>
<dbReference type="SUPFAM" id="SSF48150">
    <property type="entry name" value="DNA-glycosylase"/>
    <property type="match status" value="1"/>
</dbReference>
<dbReference type="Gene3D" id="1.10.1670.10">
    <property type="entry name" value="Helix-hairpin-Helix base-excision DNA repair enzymes (C-terminal)"/>
    <property type="match status" value="1"/>
</dbReference>
<comment type="function">
    <text evidence="3">Adenine glycosylase active on G-A mispairs. MutY also corrects error-prone DNA synthesis past GO lesions which are due to the oxidatively damaged form of guanine: 7,8-dihydro-8-oxoguanine (8-oxo-dGTP).</text>
</comment>
<keyword evidence="17" id="KW-1185">Reference proteome</keyword>
<dbReference type="InterPro" id="IPR041465">
    <property type="entry name" value="SfsA_N"/>
</dbReference>
<evidence type="ECO:0000256" key="12">
    <source>
        <dbReference type="ARBA" id="ARBA00023295"/>
    </source>
</evidence>
<organism evidence="16 17">
    <name type="scientific">Anaerobium acetethylicum</name>
    <dbReference type="NCBI Taxonomy" id="1619234"/>
    <lineage>
        <taxon>Bacteria</taxon>
        <taxon>Bacillati</taxon>
        <taxon>Bacillota</taxon>
        <taxon>Clostridia</taxon>
        <taxon>Lachnospirales</taxon>
        <taxon>Lachnospiraceae</taxon>
        <taxon>Anaerobium</taxon>
    </lineage>
</organism>
<dbReference type="AlphaFoldDB" id="A0A1D3TV48"/>
<keyword evidence="11" id="KW-0234">DNA repair</keyword>
<proteinExistence type="inferred from homology"/>
<comment type="catalytic activity">
    <reaction evidence="1">
        <text>Hydrolyzes free adenine bases from 7,8-dihydro-8-oxoguanine:adenine mismatched double-stranded DNA, leaving an apurinic site.</text>
        <dbReference type="EC" id="3.2.2.31"/>
    </reaction>
</comment>
<evidence type="ECO:0000256" key="5">
    <source>
        <dbReference type="ARBA" id="ARBA00022485"/>
    </source>
</evidence>
<dbReference type="STRING" id="1619234.SAMN05421730_101543"/>
<dbReference type="InterPro" id="IPR000445">
    <property type="entry name" value="HhH_motif"/>
</dbReference>
<dbReference type="NCBIfam" id="TIGR00230">
    <property type="entry name" value="sfsA"/>
    <property type="match status" value="1"/>
</dbReference>
<dbReference type="InterPro" id="IPR044298">
    <property type="entry name" value="MIG/MutY"/>
</dbReference>
<dbReference type="Pfam" id="PF00633">
    <property type="entry name" value="HHH"/>
    <property type="match status" value="1"/>
</dbReference>
<evidence type="ECO:0000313" key="17">
    <source>
        <dbReference type="Proteomes" id="UP000199315"/>
    </source>
</evidence>
<evidence type="ECO:0000256" key="9">
    <source>
        <dbReference type="ARBA" id="ARBA00023004"/>
    </source>
</evidence>
<dbReference type="GO" id="GO:0032357">
    <property type="term" value="F:oxidized purine DNA binding"/>
    <property type="evidence" value="ECO:0007669"/>
    <property type="project" value="TreeGrafter"/>
</dbReference>
<keyword evidence="10" id="KW-0411">Iron-sulfur</keyword>